<dbReference type="SUPFAM" id="SSF54523">
    <property type="entry name" value="Pili subunits"/>
    <property type="match status" value="1"/>
</dbReference>
<protein>
    <submittedName>
        <fullName evidence="3">DUF1559 domain-containing protein</fullName>
    </submittedName>
</protein>
<evidence type="ECO:0000259" key="2">
    <source>
        <dbReference type="Pfam" id="PF07596"/>
    </source>
</evidence>
<dbReference type="PROSITE" id="PS00409">
    <property type="entry name" value="PROKAR_NTER_METHYL"/>
    <property type="match status" value="1"/>
</dbReference>
<keyword evidence="4" id="KW-1185">Reference proteome</keyword>
<dbReference type="PANTHER" id="PTHR30093:SF2">
    <property type="entry name" value="TYPE II SECRETION SYSTEM PROTEIN H"/>
    <property type="match status" value="1"/>
</dbReference>
<dbReference type="NCBIfam" id="TIGR02532">
    <property type="entry name" value="IV_pilin_GFxxxE"/>
    <property type="match status" value="1"/>
</dbReference>
<dbReference type="EMBL" id="CP043930">
    <property type="protein sequence ID" value="QGQ22058.1"/>
    <property type="molecule type" value="Genomic_DNA"/>
</dbReference>
<keyword evidence="1" id="KW-0472">Membrane</keyword>
<dbReference type="Pfam" id="PF07963">
    <property type="entry name" value="N_methyl"/>
    <property type="match status" value="1"/>
</dbReference>
<evidence type="ECO:0000313" key="4">
    <source>
        <dbReference type="Proteomes" id="UP000427281"/>
    </source>
</evidence>
<organism evidence="3 4">
    <name type="scientific">Gimesia benthica</name>
    <dbReference type="NCBI Taxonomy" id="2608982"/>
    <lineage>
        <taxon>Bacteria</taxon>
        <taxon>Pseudomonadati</taxon>
        <taxon>Planctomycetota</taxon>
        <taxon>Planctomycetia</taxon>
        <taxon>Planctomycetales</taxon>
        <taxon>Planctomycetaceae</taxon>
        <taxon>Gimesia</taxon>
    </lineage>
</organism>
<keyword evidence="1" id="KW-1133">Transmembrane helix</keyword>
<feature type="transmembrane region" description="Helical" evidence="1">
    <location>
        <begin position="16"/>
        <end position="37"/>
    </location>
</feature>
<dbReference type="Proteomes" id="UP000427281">
    <property type="component" value="Chromosome"/>
</dbReference>
<reference evidence="3 4" key="1">
    <citation type="submission" date="2019-09" db="EMBL/GenBank/DDBJ databases">
        <title>Gimesia benthica sp. nov., a novel bacterium isolated from deep-sea water of the Northwest Indian Ocean.</title>
        <authorList>
            <person name="Dai X."/>
        </authorList>
    </citation>
    <scope>NUCLEOTIDE SEQUENCE [LARGE SCALE GENOMIC DNA]</scope>
    <source>
        <strain evidence="3 4">E7</strain>
    </source>
</reference>
<dbReference type="Gene3D" id="3.30.700.10">
    <property type="entry name" value="Glycoprotein, Type 4 Pilin"/>
    <property type="match status" value="1"/>
</dbReference>
<accession>A0A6I6A7U1</accession>
<evidence type="ECO:0000256" key="1">
    <source>
        <dbReference type="SAM" id="Phobius"/>
    </source>
</evidence>
<dbReference type="Pfam" id="PF07596">
    <property type="entry name" value="SBP_bac_10"/>
    <property type="match status" value="1"/>
</dbReference>
<dbReference type="NCBIfam" id="TIGR04294">
    <property type="entry name" value="pre_pil_HX9DG"/>
    <property type="match status" value="1"/>
</dbReference>
<proteinExistence type="predicted"/>
<dbReference type="AlphaFoldDB" id="A0A6I6A7U1"/>
<dbReference type="InterPro" id="IPR012902">
    <property type="entry name" value="N_methyl_site"/>
</dbReference>
<dbReference type="InterPro" id="IPR027558">
    <property type="entry name" value="Pre_pil_HX9DG_C"/>
</dbReference>
<feature type="domain" description="DUF1559" evidence="2">
    <location>
        <begin position="38"/>
        <end position="306"/>
    </location>
</feature>
<evidence type="ECO:0000313" key="3">
    <source>
        <dbReference type="EMBL" id="QGQ22058.1"/>
    </source>
</evidence>
<gene>
    <name evidence="3" type="ORF">F1728_04830</name>
</gene>
<dbReference type="InterPro" id="IPR011453">
    <property type="entry name" value="DUF1559"/>
</dbReference>
<dbReference type="KEGG" id="gim:F1728_04830"/>
<sequence>MLPQSSVSHQRRGFTLIELLVVIAIIAILIALLLPAVQQAREAARRTQCKNNLKQIGLALHNYEESHSVFPPGFVSIPTGPWPGGGNDPVPEIGPGWSFFTMLLPFMDQANLSEQIDFNLPITDSINAPARSSTVTAYLCPSDTTPQQISVYPASLNINDLAACSYIGSLGGADPTNTSGYTAMYEQQPFNGMFHRNSAVRMRDITDGSSNTFGIGERQSAFVPNGWAGVIPTAQTVFSQQVATQRGQAVGDTARPAITMALVHVRSGGPNSPTGSPGGYNSPHTGGAHFLLMDGSVRMIGENVDINVFRWLAARNDGQVIGGDSF</sequence>
<dbReference type="RefSeq" id="WP_155363149.1">
    <property type="nucleotide sequence ID" value="NZ_CP043930.1"/>
</dbReference>
<keyword evidence="1" id="KW-0812">Transmembrane</keyword>
<name>A0A6I6A7U1_9PLAN</name>
<dbReference type="InterPro" id="IPR045584">
    <property type="entry name" value="Pilin-like"/>
</dbReference>
<dbReference type="PANTHER" id="PTHR30093">
    <property type="entry name" value="GENERAL SECRETION PATHWAY PROTEIN G"/>
    <property type="match status" value="1"/>
</dbReference>